<evidence type="ECO:0000256" key="4">
    <source>
        <dbReference type="ARBA" id="ARBA00022618"/>
    </source>
</evidence>
<keyword evidence="5" id="KW-0498">Mitosis</keyword>
<gene>
    <name evidence="10" type="ORF">AO440_004368</name>
</gene>
<dbReference type="PANTHER" id="PTHR14527">
    <property type="entry name" value="PROTEIN MIS12 HOMOLOG"/>
    <property type="match status" value="1"/>
</dbReference>
<proteinExistence type="inferred from homology"/>
<evidence type="ECO:0000256" key="9">
    <source>
        <dbReference type="ARBA" id="ARBA00023328"/>
    </source>
</evidence>
<keyword evidence="7" id="KW-0175">Coiled coil</keyword>
<dbReference type="GO" id="GO:0051382">
    <property type="term" value="P:kinetochore assembly"/>
    <property type="evidence" value="ECO:0007669"/>
    <property type="project" value="TreeGrafter"/>
</dbReference>
<dbReference type="VEuPathDB" id="FungiDB:GVI51_M11891"/>
<evidence type="ECO:0000256" key="2">
    <source>
        <dbReference type="ARBA" id="ARBA00008643"/>
    </source>
</evidence>
<evidence type="ECO:0000256" key="1">
    <source>
        <dbReference type="ARBA" id="ARBA00004629"/>
    </source>
</evidence>
<dbReference type="Pfam" id="PF05859">
    <property type="entry name" value="Mis12"/>
    <property type="match status" value="1"/>
</dbReference>
<dbReference type="VEuPathDB" id="FungiDB:B1J91_M11924g"/>
<comment type="caution">
    <text evidence="10">The sequence shown here is derived from an EMBL/GenBank/DDBJ whole genome shotgun (WGS) entry which is preliminary data.</text>
</comment>
<dbReference type="VEuPathDB" id="FungiDB:CAGL0M11924g"/>
<accession>A0A0W0CH48</accession>
<evidence type="ECO:0000256" key="7">
    <source>
        <dbReference type="ARBA" id="ARBA00023054"/>
    </source>
</evidence>
<keyword evidence="6" id="KW-0995">Kinetochore</keyword>
<dbReference type="GO" id="GO:0051301">
    <property type="term" value="P:cell division"/>
    <property type="evidence" value="ECO:0007669"/>
    <property type="project" value="UniProtKB-KW"/>
</dbReference>
<evidence type="ECO:0000256" key="8">
    <source>
        <dbReference type="ARBA" id="ARBA00023306"/>
    </source>
</evidence>
<keyword evidence="3" id="KW-0158">Chromosome</keyword>
<evidence type="ECO:0000256" key="3">
    <source>
        <dbReference type="ARBA" id="ARBA00022454"/>
    </source>
</evidence>
<comment type="subcellular location">
    <subcellularLocation>
        <location evidence="1">Chromosome</location>
        <location evidence="1">Centromere</location>
        <location evidence="1">Kinetochore</location>
    </subcellularLocation>
</comment>
<dbReference type="AlphaFoldDB" id="A0A0W0CH48"/>
<dbReference type="OrthoDB" id="1884855at2759"/>
<keyword evidence="8" id="KW-0131">Cell cycle</keyword>
<dbReference type="GO" id="GO:0000922">
    <property type="term" value="C:spindle pole"/>
    <property type="evidence" value="ECO:0007669"/>
    <property type="project" value="EnsemblFungi"/>
</dbReference>
<reference evidence="10 11" key="1">
    <citation type="submission" date="2015-10" db="EMBL/GenBank/DDBJ databases">
        <title>Draft genomes sequences of Candida glabrata isolates 1A, 1B, 2A, 2B, 3A and 3B.</title>
        <authorList>
            <person name="Haavelsrud O.E."/>
            <person name="Gaustad P."/>
        </authorList>
    </citation>
    <scope>NUCLEOTIDE SEQUENCE [LARGE SCALE GENOMIC DNA]</scope>
    <source>
        <strain evidence="10">910700640</strain>
    </source>
</reference>
<dbReference type="GO" id="GO:0000070">
    <property type="term" value="P:mitotic sister chromatid segregation"/>
    <property type="evidence" value="ECO:0007669"/>
    <property type="project" value="TreeGrafter"/>
</dbReference>
<dbReference type="EMBL" id="LLZZ01000150">
    <property type="protein sequence ID" value="KTA98913.1"/>
    <property type="molecule type" value="Genomic_DNA"/>
</dbReference>
<evidence type="ECO:0000313" key="11">
    <source>
        <dbReference type="Proteomes" id="UP000054886"/>
    </source>
</evidence>
<dbReference type="VEuPathDB" id="FungiDB:GWK60_M11869"/>
<dbReference type="GO" id="GO:0005634">
    <property type="term" value="C:nucleus"/>
    <property type="evidence" value="ECO:0007669"/>
    <property type="project" value="EnsemblFungi"/>
</dbReference>
<protein>
    <submittedName>
        <fullName evidence="10">Kinetochore-associated protein MTW1</fullName>
    </submittedName>
</protein>
<keyword evidence="9" id="KW-0137">Centromere</keyword>
<evidence type="ECO:0000256" key="6">
    <source>
        <dbReference type="ARBA" id="ARBA00022838"/>
    </source>
</evidence>
<evidence type="ECO:0000313" key="10">
    <source>
        <dbReference type="EMBL" id="KTA98913.1"/>
    </source>
</evidence>
<name>A0A0W0CH48_CANGB</name>
<comment type="similarity">
    <text evidence="2">Belongs to the mis12 family.</text>
</comment>
<dbReference type="OMA" id="CTQAMET"/>
<organism evidence="10 11">
    <name type="scientific">Candida glabrata</name>
    <name type="common">Yeast</name>
    <name type="synonym">Torulopsis glabrata</name>
    <dbReference type="NCBI Taxonomy" id="5478"/>
    <lineage>
        <taxon>Eukaryota</taxon>
        <taxon>Fungi</taxon>
        <taxon>Dikarya</taxon>
        <taxon>Ascomycota</taxon>
        <taxon>Saccharomycotina</taxon>
        <taxon>Saccharomycetes</taxon>
        <taxon>Saccharomycetales</taxon>
        <taxon>Saccharomycetaceae</taxon>
        <taxon>Nakaseomyces</taxon>
    </lineage>
</organism>
<dbReference type="GO" id="GO:0000444">
    <property type="term" value="C:MIS12/MIND type complex"/>
    <property type="evidence" value="ECO:0007669"/>
    <property type="project" value="EnsemblFungi"/>
</dbReference>
<dbReference type="PhylomeDB" id="A0A0W0CH48"/>
<evidence type="ECO:0000256" key="5">
    <source>
        <dbReference type="ARBA" id="ARBA00022776"/>
    </source>
</evidence>
<dbReference type="GO" id="GO:0034501">
    <property type="term" value="P:protein localization to kinetochore"/>
    <property type="evidence" value="ECO:0007669"/>
    <property type="project" value="EnsemblFungi"/>
</dbReference>
<dbReference type="Proteomes" id="UP000054886">
    <property type="component" value="Unassembled WGS sequence"/>
</dbReference>
<sequence>MSAPSLRSTSVLTEHLEYPPVSLVDDIINAVNETMYKCTSAMEKYLLDRSEVDGVSYEEEIRVGVAKLESLMESAVDRNFDKLELYVLRNVLRVPEELLDAGVFRLKHQVDLEVVDPKLQHQVEIELEDKVRELETAFETHAQLKKKVRDLKTVAQRLNRFEDLLVRFVKEQGDDAEGVLRSLRPLDDTLKLLVLQLKRLYIESEENCSMDKVNTVVESTRQNGYRPNSSRTKYIDASADMVLEKLLHPTETDTSHKN</sequence>
<dbReference type="InterPro" id="IPR008685">
    <property type="entry name" value="Centromere_Mis12"/>
</dbReference>
<dbReference type="PANTHER" id="PTHR14527:SF2">
    <property type="entry name" value="PROTEIN MIS12 HOMOLOG"/>
    <property type="match status" value="1"/>
</dbReference>
<keyword evidence="4" id="KW-0132">Cell division</keyword>